<gene>
    <name evidence="1" type="ORF">PVNG_05981</name>
</gene>
<dbReference type="Pfam" id="PF05795">
    <property type="entry name" value="Plasmodium_Vir"/>
    <property type="match status" value="1"/>
</dbReference>
<dbReference type="EMBL" id="KQ235703">
    <property type="protein sequence ID" value="KMZ96043.1"/>
    <property type="molecule type" value="Genomic_DNA"/>
</dbReference>
<dbReference type="OrthoDB" id="383226at2759"/>
<name>A0A0J9W695_PLAVI</name>
<dbReference type="AlphaFoldDB" id="A0A0J9W695"/>
<evidence type="ECO:0008006" key="3">
    <source>
        <dbReference type="Google" id="ProtNLM"/>
    </source>
</evidence>
<reference evidence="1 2" key="1">
    <citation type="submission" date="2011-09" db="EMBL/GenBank/DDBJ databases">
        <title>The Genome Sequence of Plasmodium vivax North Korean.</title>
        <authorList>
            <consortium name="The Broad Institute Genome Sequencing Platform"/>
            <consortium name="The Broad Institute Genome Sequencing Center for Infectious Disease"/>
            <person name="Neafsey D."/>
            <person name="Carlton J."/>
            <person name="Barnwell J."/>
            <person name="Collins W."/>
            <person name="Escalante A."/>
            <person name="Mullikin J."/>
            <person name="Saul A."/>
            <person name="Guigo R."/>
            <person name="Camara F."/>
            <person name="Young S.K."/>
            <person name="Zeng Q."/>
            <person name="Gargeya S."/>
            <person name="Fitzgerald M."/>
            <person name="Haas B."/>
            <person name="Abouelleil A."/>
            <person name="Alvarado L."/>
            <person name="Arachchi H.M."/>
            <person name="Berlin A."/>
            <person name="Brown A."/>
            <person name="Chapman S.B."/>
            <person name="Chen Z."/>
            <person name="Dunbar C."/>
            <person name="Freedman E."/>
            <person name="Gearin G."/>
            <person name="Gellesch M."/>
            <person name="Goldberg J."/>
            <person name="Griggs A."/>
            <person name="Gujja S."/>
            <person name="Heiman D."/>
            <person name="Howarth C."/>
            <person name="Larson L."/>
            <person name="Lui A."/>
            <person name="MacDonald P.J.P."/>
            <person name="Montmayeur A."/>
            <person name="Murphy C."/>
            <person name="Neiman D."/>
            <person name="Pearson M."/>
            <person name="Priest M."/>
            <person name="Roberts A."/>
            <person name="Saif S."/>
            <person name="Shea T."/>
            <person name="Shenoy N."/>
            <person name="Sisk P."/>
            <person name="Stolte C."/>
            <person name="Sykes S."/>
            <person name="Wortman J."/>
            <person name="Nusbaum C."/>
            <person name="Birren B."/>
        </authorList>
    </citation>
    <scope>NUCLEOTIDE SEQUENCE [LARGE SCALE GENOMIC DNA]</scope>
    <source>
        <strain evidence="1 2">North Korean</strain>
    </source>
</reference>
<evidence type="ECO:0000313" key="2">
    <source>
        <dbReference type="Proteomes" id="UP000053239"/>
    </source>
</evidence>
<dbReference type="Proteomes" id="UP000053239">
    <property type="component" value="Unassembled WGS sequence"/>
</dbReference>
<proteinExistence type="predicted"/>
<dbReference type="InterPro" id="IPR008780">
    <property type="entry name" value="Plasmodium_Vir"/>
</dbReference>
<protein>
    <recommendedName>
        <fullName evidence="3">Variable surface protein Vir7-like protein</fullName>
    </recommendedName>
</protein>
<evidence type="ECO:0000313" key="1">
    <source>
        <dbReference type="EMBL" id="KMZ96043.1"/>
    </source>
</evidence>
<organism evidence="1 2">
    <name type="scientific">Plasmodium vivax North Korean</name>
    <dbReference type="NCBI Taxonomy" id="1035514"/>
    <lineage>
        <taxon>Eukaryota</taxon>
        <taxon>Sar</taxon>
        <taxon>Alveolata</taxon>
        <taxon>Apicomplexa</taxon>
        <taxon>Aconoidasida</taxon>
        <taxon>Haemosporida</taxon>
        <taxon>Plasmodiidae</taxon>
        <taxon>Plasmodium</taxon>
        <taxon>Plasmodium (Plasmodium)</taxon>
    </lineage>
</organism>
<accession>A0A0J9W695</accession>
<sequence length="324" mass="37723">MNMKDDRLRLLRTKYNYKNFDEESGTCEGVHFYPAAKEELNDFGGFPQISDKIFKAVCYVYNESKTGKIDDDICKSLYFWLGNTLINNLNKTELFSEVIIKLFERLNEYENGKICKIPHISMHENDFQKIKLIFDYSQDYVNYSLDLATFYRPCNEKYKNQLTTYVDNYKQLYKECKLKNQTHSYCAEFLKYYDAKKHDDLYYWSCNLTETLPEVDPLEGEDENEEQKAKLNVNYGRGDVQQPLQKTYEGVQEHEVNPDPLSRHPKNPENTIVSITSDDTPPSITSKAITGAVSVAGALVPSYLLYNVISTMINKYNALLHYIS</sequence>